<dbReference type="PANTHER" id="PTHR42823">
    <property type="entry name" value="ATP SYNTHASE SUBUNIT A, CHLOROPLASTIC"/>
    <property type="match status" value="1"/>
</dbReference>
<dbReference type="CDD" id="cd00310">
    <property type="entry name" value="ATP-synt_Fo_a_6"/>
    <property type="match status" value="1"/>
</dbReference>
<keyword evidence="10 11" id="KW-0066">ATP synthesis</keyword>
<dbReference type="Gene3D" id="1.20.120.220">
    <property type="entry name" value="ATP synthase, F0 complex, subunit A"/>
    <property type="match status" value="1"/>
</dbReference>
<evidence type="ECO:0000256" key="5">
    <source>
        <dbReference type="ARBA" id="ARBA00022692"/>
    </source>
</evidence>
<dbReference type="InterPro" id="IPR023011">
    <property type="entry name" value="ATP_synth_F0_asu_AS"/>
</dbReference>
<dbReference type="PRINTS" id="PR00123">
    <property type="entry name" value="ATPASEA"/>
</dbReference>
<feature type="transmembrane region" description="Helical" evidence="11">
    <location>
        <begin position="120"/>
        <end position="143"/>
    </location>
</feature>
<evidence type="ECO:0000256" key="3">
    <source>
        <dbReference type="ARBA" id="ARBA00022448"/>
    </source>
</evidence>
<dbReference type="GO" id="GO:0042777">
    <property type="term" value="P:proton motive force-driven plasma membrane ATP synthesis"/>
    <property type="evidence" value="ECO:0007669"/>
    <property type="project" value="TreeGrafter"/>
</dbReference>
<evidence type="ECO:0000256" key="10">
    <source>
        <dbReference type="ARBA" id="ARBA00023310"/>
    </source>
</evidence>
<feature type="transmembrane region" description="Helical" evidence="11">
    <location>
        <begin position="30"/>
        <end position="47"/>
    </location>
</feature>
<organism evidence="13 14">
    <name type="scientific">Methylacidimicrobium tartarophylax</name>
    <dbReference type="NCBI Taxonomy" id="1041768"/>
    <lineage>
        <taxon>Bacteria</taxon>
        <taxon>Pseudomonadati</taxon>
        <taxon>Verrucomicrobiota</taxon>
        <taxon>Methylacidimicrobium</taxon>
    </lineage>
</organism>
<keyword evidence="7 11" id="KW-1133">Transmembrane helix</keyword>
<dbReference type="PANTHER" id="PTHR42823:SF3">
    <property type="entry name" value="ATP SYNTHASE SUBUNIT A, CHLOROPLASTIC"/>
    <property type="match status" value="1"/>
</dbReference>
<dbReference type="InterPro" id="IPR000568">
    <property type="entry name" value="ATP_synth_F0_asu"/>
</dbReference>
<dbReference type="HAMAP" id="MF_01393">
    <property type="entry name" value="ATP_synth_a_bact"/>
    <property type="match status" value="1"/>
</dbReference>
<evidence type="ECO:0000256" key="4">
    <source>
        <dbReference type="ARBA" id="ARBA00022547"/>
    </source>
</evidence>
<comment type="subcellular location">
    <subcellularLocation>
        <location evidence="11 12">Cell membrane</location>
        <topology evidence="11 12">Multi-pass membrane protein</topology>
    </subcellularLocation>
    <subcellularLocation>
        <location evidence="1">Membrane</location>
        <topology evidence="1">Multi-pass membrane protein</topology>
    </subcellularLocation>
</comment>
<comment type="function">
    <text evidence="11 12">Key component of the proton channel; it plays a direct role in the translocation of protons across the membrane.</text>
</comment>
<dbReference type="AlphaFoldDB" id="A0A5E6M949"/>
<dbReference type="OrthoDB" id="9789241at2"/>
<dbReference type="NCBIfam" id="NF009954">
    <property type="entry name" value="PRK13420.1"/>
    <property type="match status" value="1"/>
</dbReference>
<keyword evidence="14" id="KW-1185">Reference proteome</keyword>
<dbReference type="PROSITE" id="PS00449">
    <property type="entry name" value="ATPASE_A"/>
    <property type="match status" value="1"/>
</dbReference>
<evidence type="ECO:0000256" key="2">
    <source>
        <dbReference type="ARBA" id="ARBA00006810"/>
    </source>
</evidence>
<evidence type="ECO:0000256" key="9">
    <source>
        <dbReference type="ARBA" id="ARBA00023136"/>
    </source>
</evidence>
<gene>
    <name evidence="13" type="primary">ATPF0A</name>
    <name evidence="11 13" type="synonym">atpB</name>
    <name evidence="13" type="ORF">MAMT_00776</name>
</gene>
<keyword evidence="3 11" id="KW-0813">Transport</keyword>
<dbReference type="GO" id="GO:0046933">
    <property type="term" value="F:proton-transporting ATP synthase activity, rotational mechanism"/>
    <property type="evidence" value="ECO:0007669"/>
    <property type="project" value="UniProtKB-UniRule"/>
</dbReference>
<feature type="transmembrane region" description="Helical" evidence="11">
    <location>
        <begin position="210"/>
        <end position="228"/>
    </location>
</feature>
<evidence type="ECO:0000256" key="1">
    <source>
        <dbReference type="ARBA" id="ARBA00004141"/>
    </source>
</evidence>
<keyword evidence="8 11" id="KW-0406">Ion transport</keyword>
<keyword evidence="6 11" id="KW-0375">Hydrogen ion transport</keyword>
<name>A0A5E6M949_9BACT</name>
<evidence type="ECO:0000256" key="8">
    <source>
        <dbReference type="ARBA" id="ARBA00023065"/>
    </source>
</evidence>
<keyword evidence="4 11" id="KW-0138">CF(0)</keyword>
<reference evidence="13 14" key="1">
    <citation type="submission" date="2019-09" db="EMBL/GenBank/DDBJ databases">
        <authorList>
            <person name="Cremers G."/>
        </authorList>
    </citation>
    <scope>NUCLEOTIDE SEQUENCE [LARGE SCALE GENOMIC DNA]</scope>
    <source>
        <strain evidence="13">4A</strain>
    </source>
</reference>
<evidence type="ECO:0000313" key="14">
    <source>
        <dbReference type="Proteomes" id="UP000334923"/>
    </source>
</evidence>
<feature type="transmembrane region" description="Helical" evidence="11">
    <location>
        <begin position="181"/>
        <end position="204"/>
    </location>
</feature>
<dbReference type="InterPro" id="IPR035908">
    <property type="entry name" value="F0_ATP_A_sf"/>
</dbReference>
<dbReference type="Proteomes" id="UP000334923">
    <property type="component" value="Unassembled WGS sequence"/>
</dbReference>
<dbReference type="GO" id="GO:0005886">
    <property type="term" value="C:plasma membrane"/>
    <property type="evidence" value="ECO:0007669"/>
    <property type="project" value="UniProtKB-SubCell"/>
</dbReference>
<dbReference type="GO" id="GO:0045259">
    <property type="term" value="C:proton-transporting ATP synthase complex"/>
    <property type="evidence" value="ECO:0007669"/>
    <property type="project" value="UniProtKB-KW"/>
</dbReference>
<feature type="transmembrane region" description="Helical" evidence="11">
    <location>
        <begin position="85"/>
        <end position="108"/>
    </location>
</feature>
<keyword evidence="5 11" id="KW-0812">Transmembrane</keyword>
<dbReference type="EMBL" id="CABFVA020000028">
    <property type="protein sequence ID" value="VVM05737.1"/>
    <property type="molecule type" value="Genomic_DNA"/>
</dbReference>
<dbReference type="InterPro" id="IPR045082">
    <property type="entry name" value="ATP_syn_F0_a_bact/chloroplast"/>
</dbReference>
<accession>A0A5E6M949</accession>
<dbReference type="SUPFAM" id="SSF81336">
    <property type="entry name" value="F1F0 ATP synthase subunit A"/>
    <property type="match status" value="1"/>
</dbReference>
<comment type="similarity">
    <text evidence="2 11 12">Belongs to the ATPase A chain family.</text>
</comment>
<keyword evidence="11" id="KW-1003">Cell membrane</keyword>
<protein>
    <recommendedName>
        <fullName evidence="11 12">ATP synthase subunit a</fullName>
    </recommendedName>
    <alternativeName>
        <fullName evidence="11">ATP synthase F0 sector subunit a</fullName>
    </alternativeName>
    <alternativeName>
        <fullName evidence="11">F-ATPase subunit 6</fullName>
    </alternativeName>
</protein>
<dbReference type="Pfam" id="PF00119">
    <property type="entry name" value="ATP-synt_A"/>
    <property type="match status" value="1"/>
</dbReference>
<evidence type="ECO:0000256" key="6">
    <source>
        <dbReference type="ARBA" id="ARBA00022781"/>
    </source>
</evidence>
<evidence type="ECO:0000313" key="13">
    <source>
        <dbReference type="EMBL" id="VVM05737.1"/>
    </source>
</evidence>
<sequence length="240" mass="25930">MSSAELILGTAGLLGQPTLRLGSFAISESAVSATALTIALASAAAWTKSRLRMRDPAGWQLVLELAVQGMDTTVRESIPKAPERILPLVGTLWIYILLANLVGLIPGLHSPTGDLSVTGALAMIVFFAVPFYGVRAAGWAAYVREYFSPMFWMFPFHLMSELTRTLTLAVRLFGNMTGMEVAIGILLLLAGFLVPVAFLFLHLIEALLQAYIFGMLALVYIAGGMQALEEKEQQKGGIVR</sequence>
<keyword evidence="9 11" id="KW-0472">Membrane</keyword>
<dbReference type="RefSeq" id="WP_142659696.1">
    <property type="nucleotide sequence ID" value="NZ_CABFVA020000028.1"/>
</dbReference>
<evidence type="ECO:0000256" key="7">
    <source>
        <dbReference type="ARBA" id="ARBA00022989"/>
    </source>
</evidence>
<dbReference type="NCBIfam" id="TIGR01131">
    <property type="entry name" value="ATP_synt_6_or_A"/>
    <property type="match status" value="1"/>
</dbReference>
<evidence type="ECO:0000256" key="11">
    <source>
        <dbReference type="HAMAP-Rule" id="MF_01393"/>
    </source>
</evidence>
<proteinExistence type="inferred from homology"/>
<evidence type="ECO:0000256" key="12">
    <source>
        <dbReference type="RuleBase" id="RU000483"/>
    </source>
</evidence>